<feature type="non-terminal residue" evidence="1">
    <location>
        <position position="1"/>
    </location>
</feature>
<evidence type="ECO:0000313" key="1">
    <source>
        <dbReference type="EMBL" id="CAE7657970.1"/>
    </source>
</evidence>
<accession>A0A812VV41</accession>
<organism evidence="1 2">
    <name type="scientific">Symbiodinium necroappetens</name>
    <dbReference type="NCBI Taxonomy" id="1628268"/>
    <lineage>
        <taxon>Eukaryota</taxon>
        <taxon>Sar</taxon>
        <taxon>Alveolata</taxon>
        <taxon>Dinophyceae</taxon>
        <taxon>Suessiales</taxon>
        <taxon>Symbiodiniaceae</taxon>
        <taxon>Symbiodinium</taxon>
    </lineage>
</organism>
<gene>
    <name evidence="1" type="ORF">SNEC2469_LOCUS18642</name>
</gene>
<protein>
    <recommendedName>
        <fullName evidence="3">Pentatricopeptide repeat-containing protein</fullName>
    </recommendedName>
</protein>
<keyword evidence="2" id="KW-1185">Reference proteome</keyword>
<proteinExistence type="predicted"/>
<dbReference type="InterPro" id="IPR011990">
    <property type="entry name" value="TPR-like_helical_dom_sf"/>
</dbReference>
<sequence length="115" mass="12614">MNELLSASVSRDGIKRALASWGDGLLRARSAEGKKALQELAQRRPGAFCHVLDLVRAGEAPKTLPLRKKHVHTAILAFGKEQLWQQALRLFSAMPEAKLRPGVISFNSTVSALEK</sequence>
<reference evidence="1" key="1">
    <citation type="submission" date="2021-02" db="EMBL/GenBank/DDBJ databases">
        <authorList>
            <person name="Dougan E. K."/>
            <person name="Rhodes N."/>
            <person name="Thang M."/>
            <person name="Chan C."/>
        </authorList>
    </citation>
    <scope>NUCLEOTIDE SEQUENCE</scope>
</reference>
<evidence type="ECO:0008006" key="3">
    <source>
        <dbReference type="Google" id="ProtNLM"/>
    </source>
</evidence>
<dbReference type="OrthoDB" id="10275594at2759"/>
<dbReference type="Proteomes" id="UP000601435">
    <property type="component" value="Unassembled WGS sequence"/>
</dbReference>
<comment type="caution">
    <text evidence="1">The sequence shown here is derived from an EMBL/GenBank/DDBJ whole genome shotgun (WGS) entry which is preliminary data.</text>
</comment>
<name>A0A812VV41_9DINO</name>
<dbReference type="EMBL" id="CAJNJA010031514">
    <property type="protein sequence ID" value="CAE7657970.1"/>
    <property type="molecule type" value="Genomic_DNA"/>
</dbReference>
<dbReference type="Gene3D" id="1.25.40.10">
    <property type="entry name" value="Tetratricopeptide repeat domain"/>
    <property type="match status" value="1"/>
</dbReference>
<evidence type="ECO:0000313" key="2">
    <source>
        <dbReference type="Proteomes" id="UP000601435"/>
    </source>
</evidence>
<dbReference type="AlphaFoldDB" id="A0A812VV41"/>